<dbReference type="PATRIC" id="fig|679201.3.peg.834"/>
<name>G5GP23_9FIRM</name>
<dbReference type="Proteomes" id="UP000004129">
    <property type="component" value="Unassembled WGS sequence"/>
</dbReference>
<dbReference type="eggNOG" id="ENOG5032WS4">
    <property type="taxonomic scope" value="Bacteria"/>
</dbReference>
<gene>
    <name evidence="3" type="ORF">HMPREF9334_00827</name>
</gene>
<dbReference type="Pfam" id="PF13785">
    <property type="entry name" value="DUF4178"/>
    <property type="match status" value="1"/>
</dbReference>
<dbReference type="InterPro" id="IPR025235">
    <property type="entry name" value="DUF4178"/>
</dbReference>
<dbReference type="OrthoDB" id="1630589at2"/>
<dbReference type="STRING" id="679201.HMPREF9334_00827"/>
<dbReference type="HOGENOM" id="CLU_743571_0_0_9"/>
<feature type="compositionally biased region" description="Low complexity" evidence="1">
    <location>
        <begin position="325"/>
        <end position="357"/>
    </location>
</feature>
<comment type="caution">
    <text evidence="3">The sequence shown here is derived from an EMBL/GenBank/DDBJ whole genome shotgun (WGS) entry which is preliminary data.</text>
</comment>
<evidence type="ECO:0000313" key="4">
    <source>
        <dbReference type="Proteomes" id="UP000004129"/>
    </source>
</evidence>
<dbReference type="EMBL" id="ACZM01000007">
    <property type="protein sequence ID" value="EHG21410.1"/>
    <property type="molecule type" value="Genomic_DNA"/>
</dbReference>
<protein>
    <recommendedName>
        <fullName evidence="2">DUF4178 domain-containing protein</fullName>
    </recommendedName>
</protein>
<feature type="region of interest" description="Disordered" evidence="1">
    <location>
        <begin position="320"/>
        <end position="368"/>
    </location>
</feature>
<evidence type="ECO:0000256" key="1">
    <source>
        <dbReference type="SAM" id="MobiDB-lite"/>
    </source>
</evidence>
<dbReference type="RefSeq" id="WP_006692277.1">
    <property type="nucleotide sequence ID" value="NZ_JH376798.1"/>
</dbReference>
<accession>G5GP23</accession>
<proteinExistence type="predicted"/>
<dbReference type="AlphaFoldDB" id="G5GP23"/>
<evidence type="ECO:0000313" key="3">
    <source>
        <dbReference type="EMBL" id="EHG21410.1"/>
    </source>
</evidence>
<evidence type="ECO:0000259" key="2">
    <source>
        <dbReference type="Pfam" id="PF13785"/>
    </source>
</evidence>
<reference evidence="3 4" key="1">
    <citation type="submission" date="2011-08" db="EMBL/GenBank/DDBJ databases">
        <title>The Genome Sequence of Selenomonas infelix ATCC 43532.</title>
        <authorList>
            <consortium name="The Broad Institute Genome Sequencing Platform"/>
            <person name="Earl A."/>
            <person name="Ward D."/>
            <person name="Feldgarden M."/>
            <person name="Gevers D."/>
            <person name="Izard J."/>
            <person name="Blanton J.M."/>
            <person name="Baranova O.V."/>
            <person name="Dewhirst F.E."/>
            <person name="Young S.K."/>
            <person name="Zeng Q."/>
            <person name="Gargeya S."/>
            <person name="Fitzgerald M."/>
            <person name="Haas B."/>
            <person name="Abouelleil A."/>
            <person name="Alvarado L."/>
            <person name="Arachchi H.M."/>
            <person name="Berlin A."/>
            <person name="Brown A."/>
            <person name="Chapman S.B."/>
            <person name="Chen Z."/>
            <person name="Dunbar C."/>
            <person name="Freedman E."/>
            <person name="Gearin G."/>
            <person name="Gellesch M."/>
            <person name="Goldberg J."/>
            <person name="Griggs A."/>
            <person name="Gujja S."/>
            <person name="Heiman D."/>
            <person name="Howarth C."/>
            <person name="Larson L."/>
            <person name="Lui A."/>
            <person name="MacDonald P.J.P."/>
            <person name="Montmayeur A."/>
            <person name="Murphy C."/>
            <person name="Neiman D."/>
            <person name="Pearson M."/>
            <person name="Priest M."/>
            <person name="Roberts A."/>
            <person name="Saif S."/>
            <person name="Shea T."/>
            <person name="Shenoy N."/>
            <person name="Sisk P."/>
            <person name="Stolte C."/>
            <person name="Sykes S."/>
            <person name="Wortman J."/>
            <person name="Nusbaum C."/>
            <person name="Birren B."/>
        </authorList>
    </citation>
    <scope>NUCLEOTIDE SEQUENCE [LARGE SCALE GENOMIC DNA]</scope>
    <source>
        <strain evidence="3 4">ATCC 43532</strain>
    </source>
</reference>
<keyword evidence="4" id="KW-1185">Reference proteome</keyword>
<feature type="domain" description="DUF4178" evidence="2">
    <location>
        <begin position="10"/>
        <end position="129"/>
    </location>
</feature>
<organism evidence="3 4">
    <name type="scientific">Selenomonas infelix ATCC 43532</name>
    <dbReference type="NCBI Taxonomy" id="679201"/>
    <lineage>
        <taxon>Bacteria</taxon>
        <taxon>Bacillati</taxon>
        <taxon>Bacillota</taxon>
        <taxon>Negativicutes</taxon>
        <taxon>Selenomonadales</taxon>
        <taxon>Selenomonadaceae</taxon>
        <taxon>Selenomonas</taxon>
    </lineage>
</organism>
<sequence>MDFDCWTSLKIGEASYIIAEKIRYKEKTSDDVWTEYGLITDKSDIRLWLSIADDGLSCSLSSPVGNKMPKGYRLHDSGTEVVTGVWGDTDASVGDETEYEQYESADGNATFFVEHWNGRRSSSAGRKISAAVIVADTDVGARQRARAVYLRSGLRDLAVHAGSGLAAVGIVLFFLSGIPDLDTRDWHDFRRFVNMPYALHERLSDAPYYKEGAAENGTRLYAAQIDGGTAALDLIEGVDGMVQDAFIEKAAADAPLVIRTQQEIARITGAADGTTHIILTETTPDLTPAAEKLERGYVLMRYAELVRTGDQRGRAVVVLQESPRADTPSAAPADRAASATAAAPPTTAPAPTTSASEETPRRMRHLAH</sequence>